<dbReference type="GO" id="GO:0004614">
    <property type="term" value="F:phosphoglucomutase activity"/>
    <property type="evidence" value="ECO:0007669"/>
    <property type="project" value="UniProtKB-EC"/>
</dbReference>
<feature type="domain" description="Alpha-D-phosphohexomutase alpha/beta/alpha" evidence="15">
    <location>
        <begin position="21"/>
        <end position="158"/>
    </location>
</feature>
<comment type="cofactor">
    <cofactor evidence="1">
        <name>Mg(2+)</name>
        <dbReference type="ChEBI" id="CHEBI:18420"/>
    </cofactor>
</comment>
<keyword evidence="11" id="KW-0119">Carbohydrate metabolism</keyword>
<gene>
    <name evidence="16" type="ORF">MNEG_3276</name>
</gene>
<dbReference type="SUPFAM" id="SSF53738">
    <property type="entry name" value="Phosphoglucomutase, first 3 domains"/>
    <property type="match status" value="3"/>
</dbReference>
<evidence type="ECO:0000256" key="8">
    <source>
        <dbReference type="ARBA" id="ARBA00022842"/>
    </source>
</evidence>
<accession>A0A0D2LDD4</accession>
<dbReference type="GO" id="GO:0006006">
    <property type="term" value="P:glucose metabolic process"/>
    <property type="evidence" value="ECO:0007669"/>
    <property type="project" value="UniProtKB-KW"/>
</dbReference>
<comment type="catalytic activity">
    <reaction evidence="12">
        <text>alpha-D-glucose 1,6-bisphosphate + L-seryl-[protein] = O-phospho-L-seryl-[protein] + alpha-D-glucose 6-phosphate</text>
        <dbReference type="Rhea" id="RHEA:68752"/>
        <dbReference type="Rhea" id="RHEA-COMP:9863"/>
        <dbReference type="Rhea" id="RHEA-COMP:11604"/>
        <dbReference type="ChEBI" id="CHEBI:29999"/>
        <dbReference type="ChEBI" id="CHEBI:58225"/>
        <dbReference type="ChEBI" id="CHEBI:58392"/>
        <dbReference type="ChEBI" id="CHEBI:83421"/>
    </reaction>
</comment>
<dbReference type="EC" id="5.4.2.2" evidence="16"/>
<feature type="region of interest" description="Disordered" evidence="14">
    <location>
        <begin position="267"/>
        <end position="301"/>
    </location>
</feature>
<evidence type="ECO:0000256" key="13">
    <source>
        <dbReference type="ARBA" id="ARBA00049409"/>
    </source>
</evidence>
<keyword evidence="10 16" id="KW-0413">Isomerase</keyword>
<evidence type="ECO:0000256" key="6">
    <source>
        <dbReference type="ARBA" id="ARBA00022640"/>
    </source>
</evidence>
<evidence type="ECO:0000256" key="11">
    <source>
        <dbReference type="ARBA" id="ARBA00023277"/>
    </source>
</evidence>
<evidence type="ECO:0000256" key="9">
    <source>
        <dbReference type="ARBA" id="ARBA00022946"/>
    </source>
</evidence>
<dbReference type="RefSeq" id="XP_013903708.1">
    <property type="nucleotide sequence ID" value="XM_014048254.1"/>
</dbReference>
<dbReference type="GO" id="GO:0000287">
    <property type="term" value="F:magnesium ion binding"/>
    <property type="evidence" value="ECO:0007669"/>
    <property type="project" value="InterPro"/>
</dbReference>
<organism evidence="16 17">
    <name type="scientific">Monoraphidium neglectum</name>
    <dbReference type="NCBI Taxonomy" id="145388"/>
    <lineage>
        <taxon>Eukaryota</taxon>
        <taxon>Viridiplantae</taxon>
        <taxon>Chlorophyta</taxon>
        <taxon>core chlorophytes</taxon>
        <taxon>Chlorophyceae</taxon>
        <taxon>CS clade</taxon>
        <taxon>Sphaeropleales</taxon>
        <taxon>Selenastraceae</taxon>
        <taxon>Monoraphidium</taxon>
    </lineage>
</organism>
<comment type="subcellular location">
    <subcellularLocation>
        <location evidence="2">Plastid</location>
        <location evidence="2">Chloroplast</location>
    </subcellularLocation>
</comment>
<evidence type="ECO:0000256" key="1">
    <source>
        <dbReference type="ARBA" id="ARBA00001946"/>
    </source>
</evidence>
<evidence type="ECO:0000256" key="2">
    <source>
        <dbReference type="ARBA" id="ARBA00004229"/>
    </source>
</evidence>
<dbReference type="InterPro" id="IPR005844">
    <property type="entry name" value="A-D-PHexomutase_a/b/a-I"/>
</dbReference>
<name>A0A0D2LDD4_9CHLO</name>
<evidence type="ECO:0000256" key="10">
    <source>
        <dbReference type="ARBA" id="ARBA00023235"/>
    </source>
</evidence>
<dbReference type="OrthoDB" id="2291at2759"/>
<comment type="similarity">
    <text evidence="3">Belongs to the phosphohexose mutase family.</text>
</comment>
<dbReference type="PANTHER" id="PTHR22573">
    <property type="entry name" value="PHOSPHOHEXOMUTASE FAMILY MEMBER"/>
    <property type="match status" value="1"/>
</dbReference>
<dbReference type="InterPro" id="IPR016055">
    <property type="entry name" value="A-D-PHexomutase_a/b/a-I/II/III"/>
</dbReference>
<proteinExistence type="inferred from homology"/>
<keyword evidence="17" id="KW-1185">Reference proteome</keyword>
<dbReference type="Pfam" id="PF02878">
    <property type="entry name" value="PGM_PMM_I"/>
    <property type="match status" value="1"/>
</dbReference>
<evidence type="ECO:0000256" key="14">
    <source>
        <dbReference type="SAM" id="MobiDB-lite"/>
    </source>
</evidence>
<dbReference type="FunFam" id="3.40.120.10:FF:000005">
    <property type="entry name" value="Phosphoglucomutase 5"/>
    <property type="match status" value="1"/>
</dbReference>
<dbReference type="GeneID" id="25736154"/>
<evidence type="ECO:0000256" key="5">
    <source>
        <dbReference type="ARBA" id="ARBA00022528"/>
    </source>
</evidence>
<evidence type="ECO:0000256" key="12">
    <source>
        <dbReference type="ARBA" id="ARBA00049318"/>
    </source>
</evidence>
<dbReference type="GO" id="GO:0009507">
    <property type="term" value="C:chloroplast"/>
    <property type="evidence" value="ECO:0007669"/>
    <property type="project" value="UniProtKB-SubCell"/>
</dbReference>
<keyword evidence="8" id="KW-0460">Magnesium</keyword>
<dbReference type="InterPro" id="IPR016066">
    <property type="entry name" value="A-D-PHexomutase_CS"/>
</dbReference>
<keyword evidence="6" id="KW-0934">Plastid</keyword>
<evidence type="ECO:0000256" key="7">
    <source>
        <dbReference type="ARBA" id="ARBA00022723"/>
    </source>
</evidence>
<dbReference type="InterPro" id="IPR045244">
    <property type="entry name" value="PGM"/>
</dbReference>
<dbReference type="EMBL" id="KK100623">
    <property type="protein sequence ID" value="KIZ04689.1"/>
    <property type="molecule type" value="Genomic_DNA"/>
</dbReference>
<keyword evidence="7" id="KW-0479">Metal-binding</keyword>
<evidence type="ECO:0000256" key="3">
    <source>
        <dbReference type="ARBA" id="ARBA00010231"/>
    </source>
</evidence>
<reference evidence="16 17" key="1">
    <citation type="journal article" date="2013" name="BMC Genomics">
        <title>Reconstruction of the lipid metabolism for the microalga Monoraphidium neglectum from its genome sequence reveals characteristics suitable for biofuel production.</title>
        <authorList>
            <person name="Bogen C."/>
            <person name="Al-Dilaimi A."/>
            <person name="Albersmeier A."/>
            <person name="Wichmann J."/>
            <person name="Grundmann M."/>
            <person name="Rupp O."/>
            <person name="Lauersen K.J."/>
            <person name="Blifernez-Klassen O."/>
            <person name="Kalinowski J."/>
            <person name="Goesmann A."/>
            <person name="Mussgnug J.H."/>
            <person name="Kruse O."/>
        </authorList>
    </citation>
    <scope>NUCLEOTIDE SEQUENCE [LARGE SCALE GENOMIC DNA]</scope>
    <source>
        <strain evidence="16 17">SAG 48.87</strain>
    </source>
</reference>
<dbReference type="STRING" id="145388.A0A0D2LDD4"/>
<dbReference type="Proteomes" id="UP000054498">
    <property type="component" value="Unassembled WGS sequence"/>
</dbReference>
<evidence type="ECO:0000256" key="4">
    <source>
        <dbReference type="ARBA" id="ARBA00022526"/>
    </source>
</evidence>
<comment type="catalytic activity">
    <reaction evidence="13">
        <text>O-phospho-L-seryl-[protein] + alpha-D-glucose 1-phosphate = alpha-D-glucose 1,6-bisphosphate + L-seryl-[protein]</text>
        <dbReference type="Rhea" id="RHEA:68748"/>
        <dbReference type="Rhea" id="RHEA-COMP:9863"/>
        <dbReference type="Rhea" id="RHEA-COMP:11604"/>
        <dbReference type="ChEBI" id="CHEBI:29999"/>
        <dbReference type="ChEBI" id="CHEBI:58392"/>
        <dbReference type="ChEBI" id="CHEBI:58601"/>
        <dbReference type="ChEBI" id="CHEBI:83421"/>
    </reaction>
</comment>
<dbReference type="AlphaFoldDB" id="A0A0D2LDD4"/>
<dbReference type="PANTHER" id="PTHR22573:SF59">
    <property type="entry name" value="PHOSPHOGLUCOMUTASE, CHLOROPLASTIC"/>
    <property type="match status" value="1"/>
</dbReference>
<sequence>MVSAVAGVAVKEVATTPYEGQKTGTSGLRKKTREFTKPNYLANWVQSLFNALGDEVKGQTLGLGGDGRYYGKEAAQTIIKLAAGNGFAKVVVGRDALMATPAMSAVIRRNKLYGGLIMSASHNPGGPDNDFGIKFNYKAGEPAPEKITDKIFAETEKISVLHTADIPDIDLSKVMMEGWPGRGGVRVGVTKFGDFEVEVVDPVADYLATLKEVFDFPALKAFVSRPDFSMTFDSMHAVTGPYAKAIFEGELGAKAGTVVNGERRHLDPAVRDPHHPWPAASRSRPEPPAASQLPLPDFGGGHPDPNLTYAHDLVETMWADGAPALGAASDGDGDRNMVLGAKHFVSPSDSVAMIAANYQAIPYFKDGLKVLAGGGDKGTQVLQAWIVGW</sequence>
<evidence type="ECO:0000313" key="17">
    <source>
        <dbReference type="Proteomes" id="UP000054498"/>
    </source>
</evidence>
<keyword evidence="4" id="KW-0313">Glucose metabolism</keyword>
<keyword evidence="5" id="KW-0150">Chloroplast</keyword>
<protein>
    <submittedName>
        <fullName evidence="16">Phosphoglucomutase</fullName>
        <ecNumber evidence="16">5.4.2.2</ecNumber>
    </submittedName>
</protein>
<dbReference type="PRINTS" id="PR00509">
    <property type="entry name" value="PGMPMM"/>
</dbReference>
<dbReference type="GO" id="GO:0005829">
    <property type="term" value="C:cytosol"/>
    <property type="evidence" value="ECO:0007669"/>
    <property type="project" value="TreeGrafter"/>
</dbReference>
<evidence type="ECO:0000313" key="16">
    <source>
        <dbReference type="EMBL" id="KIZ04689.1"/>
    </source>
</evidence>
<keyword evidence="9" id="KW-0809">Transit peptide</keyword>
<dbReference type="PROSITE" id="PS00710">
    <property type="entry name" value="PGM_PMM"/>
    <property type="match status" value="1"/>
</dbReference>
<evidence type="ECO:0000259" key="15">
    <source>
        <dbReference type="Pfam" id="PF02878"/>
    </source>
</evidence>
<dbReference type="Gene3D" id="3.40.120.10">
    <property type="entry name" value="Alpha-D-Glucose-1,6-Bisphosphate, subunit A, domain 3"/>
    <property type="match status" value="2"/>
</dbReference>
<dbReference type="KEGG" id="mng:MNEG_3276"/>
<dbReference type="InterPro" id="IPR005841">
    <property type="entry name" value="Alpha-D-phosphohexomutase_SF"/>
</dbReference>